<dbReference type="EMBL" id="CP009248">
    <property type="protein sequence ID" value="APT90825.1"/>
    <property type="molecule type" value="Genomic_DNA"/>
</dbReference>
<evidence type="ECO:0000259" key="2">
    <source>
        <dbReference type="PROSITE" id="PS50937"/>
    </source>
</evidence>
<dbReference type="STRING" id="1437874.CSPHI_06955"/>
<evidence type="ECO:0000313" key="3">
    <source>
        <dbReference type="EMBL" id="APT90825.1"/>
    </source>
</evidence>
<sequence>MTAAESTAGGPARPGATRTMTIGAVLKELQREFPEITVSKIRFLEAEELVFPARSKSGYRKYSAADVDRLRYILTLQRDNYMPLKVIREQLAAIDAGPSDPGSALATVTPLVNADQFREAGIVRLTVAELAAEAAVDEGFVGELERAGLLVADAFGEYDADAVVIARAAGRLRDRGIDARHLRAVRNAADREADLIGRAAAPTARSRRENARQEAEELAREMTADMVSLHGALVKRQVNGSLR</sequence>
<dbReference type="PANTHER" id="PTHR30204:SF89">
    <property type="entry name" value="HTH MERR-TYPE DOMAIN-CONTAINING PROTEIN"/>
    <property type="match status" value="1"/>
</dbReference>
<dbReference type="Gene3D" id="1.10.1660.10">
    <property type="match status" value="1"/>
</dbReference>
<dbReference type="InterPro" id="IPR009061">
    <property type="entry name" value="DNA-bd_dom_put_sf"/>
</dbReference>
<dbReference type="AlphaFoldDB" id="A0A1L7CY72"/>
<dbReference type="GO" id="GO:0003700">
    <property type="term" value="F:DNA-binding transcription factor activity"/>
    <property type="evidence" value="ECO:0007669"/>
    <property type="project" value="InterPro"/>
</dbReference>
<dbReference type="RefSeq" id="WP_075692075.1">
    <property type="nucleotide sequence ID" value="NZ_CP009248.1"/>
</dbReference>
<protein>
    <submittedName>
        <fullName evidence="3">MerR family transcriptional regulator</fullName>
    </submittedName>
</protein>
<proteinExistence type="predicted"/>
<keyword evidence="4" id="KW-1185">Reference proteome</keyword>
<dbReference type="PANTHER" id="PTHR30204">
    <property type="entry name" value="REDOX-CYCLING DRUG-SENSING TRANSCRIPTIONAL ACTIVATOR SOXR"/>
    <property type="match status" value="1"/>
</dbReference>
<evidence type="ECO:0000313" key="4">
    <source>
        <dbReference type="Proteomes" id="UP000185469"/>
    </source>
</evidence>
<name>A0A1L7CY72_9CORY</name>
<dbReference type="InterPro" id="IPR000551">
    <property type="entry name" value="MerR-type_HTH_dom"/>
</dbReference>
<gene>
    <name evidence="3" type="ORF">CSPHI_06955</name>
</gene>
<reference evidence="3 4" key="1">
    <citation type="submission" date="2014-08" db="EMBL/GenBank/DDBJ databases">
        <title>Complete genome sequence of Corynebacterium sphenisci CECT 5990(T) (=DSM 44792(T)), isolated from healthy wild penguins.</title>
        <authorList>
            <person name="Ruckert C."/>
            <person name="Albersmeier A."/>
            <person name="Winkler A."/>
            <person name="Kalinowski J."/>
        </authorList>
    </citation>
    <scope>NUCLEOTIDE SEQUENCE [LARGE SCALE GENOMIC DNA]</scope>
    <source>
        <strain evidence="3 4">DSM 44792</strain>
    </source>
</reference>
<dbReference type="InterPro" id="IPR047057">
    <property type="entry name" value="MerR_fam"/>
</dbReference>
<dbReference type="CDD" id="cd00592">
    <property type="entry name" value="HTH_MerR-like"/>
    <property type="match status" value="1"/>
</dbReference>
<dbReference type="KEGG" id="csph:CSPHI_06955"/>
<evidence type="ECO:0000256" key="1">
    <source>
        <dbReference type="ARBA" id="ARBA00023125"/>
    </source>
</evidence>
<dbReference type="SMART" id="SM00422">
    <property type="entry name" value="HTH_MERR"/>
    <property type="match status" value="1"/>
</dbReference>
<feature type="domain" description="HTH merR-type" evidence="2">
    <location>
        <begin position="36"/>
        <end position="93"/>
    </location>
</feature>
<organism evidence="3 4">
    <name type="scientific">Corynebacterium sphenisci DSM 44792</name>
    <dbReference type="NCBI Taxonomy" id="1437874"/>
    <lineage>
        <taxon>Bacteria</taxon>
        <taxon>Bacillati</taxon>
        <taxon>Actinomycetota</taxon>
        <taxon>Actinomycetes</taxon>
        <taxon>Mycobacteriales</taxon>
        <taxon>Corynebacteriaceae</taxon>
        <taxon>Corynebacterium</taxon>
    </lineage>
</organism>
<accession>A0A1L7CY72</accession>
<dbReference type="Proteomes" id="UP000185469">
    <property type="component" value="Chromosome"/>
</dbReference>
<dbReference type="SUPFAM" id="SSF46955">
    <property type="entry name" value="Putative DNA-binding domain"/>
    <property type="match status" value="1"/>
</dbReference>
<dbReference type="PROSITE" id="PS50937">
    <property type="entry name" value="HTH_MERR_2"/>
    <property type="match status" value="1"/>
</dbReference>
<dbReference type="Pfam" id="PF13411">
    <property type="entry name" value="MerR_1"/>
    <property type="match status" value="1"/>
</dbReference>
<dbReference type="GO" id="GO:0003677">
    <property type="term" value="F:DNA binding"/>
    <property type="evidence" value="ECO:0007669"/>
    <property type="project" value="UniProtKB-KW"/>
</dbReference>
<keyword evidence="1" id="KW-0238">DNA-binding</keyword>